<accession>A0A7J0H8S5</accession>
<dbReference type="AlphaFoldDB" id="A0A7J0H8S5"/>
<proteinExistence type="predicted"/>
<dbReference type="EMBL" id="BJWL01000027">
    <property type="protein sequence ID" value="GFZ19184.1"/>
    <property type="molecule type" value="Genomic_DNA"/>
</dbReference>
<reference evidence="2 3" key="1">
    <citation type="submission" date="2019-07" db="EMBL/GenBank/DDBJ databases">
        <title>De Novo Assembly of kiwifruit Actinidia rufa.</title>
        <authorList>
            <person name="Sugita-Konishi S."/>
            <person name="Sato K."/>
            <person name="Mori E."/>
            <person name="Abe Y."/>
            <person name="Kisaki G."/>
            <person name="Hamano K."/>
            <person name="Suezawa K."/>
            <person name="Otani M."/>
            <person name="Fukuda T."/>
            <person name="Manabe T."/>
            <person name="Gomi K."/>
            <person name="Tabuchi M."/>
            <person name="Akimitsu K."/>
            <person name="Kataoka I."/>
        </authorList>
    </citation>
    <scope>NUCLEOTIDE SEQUENCE [LARGE SCALE GENOMIC DNA]</scope>
    <source>
        <strain evidence="3">cv. Fuchu</strain>
    </source>
</reference>
<protein>
    <submittedName>
        <fullName evidence="2">Uncharacterized protein</fullName>
    </submittedName>
</protein>
<gene>
    <name evidence="2" type="ORF">Acr_27g0009230</name>
</gene>
<name>A0A7J0H8S5_9ERIC</name>
<organism evidence="2 3">
    <name type="scientific">Actinidia rufa</name>
    <dbReference type="NCBI Taxonomy" id="165716"/>
    <lineage>
        <taxon>Eukaryota</taxon>
        <taxon>Viridiplantae</taxon>
        <taxon>Streptophyta</taxon>
        <taxon>Embryophyta</taxon>
        <taxon>Tracheophyta</taxon>
        <taxon>Spermatophyta</taxon>
        <taxon>Magnoliopsida</taxon>
        <taxon>eudicotyledons</taxon>
        <taxon>Gunneridae</taxon>
        <taxon>Pentapetalae</taxon>
        <taxon>asterids</taxon>
        <taxon>Ericales</taxon>
        <taxon>Actinidiaceae</taxon>
        <taxon>Actinidia</taxon>
    </lineage>
</organism>
<feature type="compositionally biased region" description="Acidic residues" evidence="1">
    <location>
        <begin position="23"/>
        <end position="37"/>
    </location>
</feature>
<dbReference type="OrthoDB" id="1649103at2759"/>
<keyword evidence="3" id="KW-1185">Reference proteome</keyword>
<feature type="region of interest" description="Disordered" evidence="1">
    <location>
        <begin position="18"/>
        <end position="42"/>
    </location>
</feature>
<comment type="caution">
    <text evidence="2">The sequence shown here is derived from an EMBL/GenBank/DDBJ whole genome shotgun (WGS) entry which is preliminary data.</text>
</comment>
<evidence type="ECO:0000256" key="1">
    <source>
        <dbReference type="SAM" id="MobiDB-lite"/>
    </source>
</evidence>
<evidence type="ECO:0000313" key="2">
    <source>
        <dbReference type="EMBL" id="GFZ19184.1"/>
    </source>
</evidence>
<dbReference type="Proteomes" id="UP000585474">
    <property type="component" value="Unassembled WGS sequence"/>
</dbReference>
<sequence length="119" mass="13078">MTVKRCVNDSVSDVLKSRKEIIDPETDQESIESSEEVESPRSVAKLGRWGPKKVVYVHSQVLRVREEDSHLGDGIGECSSARDKASGYHHPPLASPHMDFMIVSKTILPASPLSGKTAH</sequence>
<evidence type="ECO:0000313" key="3">
    <source>
        <dbReference type="Proteomes" id="UP000585474"/>
    </source>
</evidence>